<dbReference type="Pfam" id="PF00465">
    <property type="entry name" value="Fe-ADH"/>
    <property type="match status" value="1"/>
</dbReference>
<dbReference type="InterPro" id="IPR039697">
    <property type="entry name" value="Alcohol_dehydrogenase_Fe"/>
</dbReference>
<evidence type="ECO:0000259" key="4">
    <source>
        <dbReference type="Pfam" id="PF00465"/>
    </source>
</evidence>
<dbReference type="FunFam" id="1.20.1090.10:FF:000001">
    <property type="entry name" value="Aldehyde-alcohol dehydrogenase"/>
    <property type="match status" value="1"/>
</dbReference>
<evidence type="ECO:0000259" key="5">
    <source>
        <dbReference type="Pfam" id="PF25137"/>
    </source>
</evidence>
<gene>
    <name evidence="6" type="ORF">IAD28_05930</name>
</gene>
<comment type="caution">
    <text evidence="6">The sequence shown here is derived from an EMBL/GenBank/DDBJ whole genome shotgun (WGS) entry which is preliminary data.</text>
</comment>
<reference evidence="6" key="1">
    <citation type="submission" date="2020-10" db="EMBL/GenBank/DDBJ databases">
        <authorList>
            <person name="Gilroy R."/>
        </authorList>
    </citation>
    <scope>NUCLEOTIDE SEQUENCE</scope>
    <source>
        <strain evidence="6">1370</strain>
    </source>
</reference>
<dbReference type="PANTHER" id="PTHR11496:SF102">
    <property type="entry name" value="ALCOHOL DEHYDROGENASE 4"/>
    <property type="match status" value="1"/>
</dbReference>
<keyword evidence="3" id="KW-0520">NAD</keyword>
<dbReference type="PANTHER" id="PTHR11496">
    <property type="entry name" value="ALCOHOL DEHYDROGENASE"/>
    <property type="match status" value="1"/>
</dbReference>
<sequence>MPTANREFFIPGRIIYREGALAALQPRLGSLGKKALIVTGKTVRTLECFGSLTSMLEASNTGYEVFDGITGEPDDEMIANGARAYRDAGCDFLIGIGGGSPIDSMKAIAVSVSGDLGICDYYGKIIDLDLPKMVAIPTTAGTGSEATQFTVITDSSRSIKMLLKGASLMQDFAIVDGTLGVSAPKSVTASTGLDALTHAVEAYTSRLAQPLTDSLCISSVKRLFEYLPRAYKDRGDLLAREQNAIAALEAGIAINNSSVTIVHGMSRPIGALFHVPHGLSNAMLLYRCMDFVKDSARKRLAELSRAVGLSDIRTAEDTAADRFVFALGELCSALDVPTVGGYNIPRQEYMSSLDKMADDAIASGSPSNTQKLLTKEDIINIYRSVY</sequence>
<evidence type="ECO:0000256" key="1">
    <source>
        <dbReference type="ARBA" id="ARBA00007358"/>
    </source>
</evidence>
<evidence type="ECO:0000313" key="6">
    <source>
        <dbReference type="EMBL" id="HIV11211.1"/>
    </source>
</evidence>
<dbReference type="InterPro" id="IPR018211">
    <property type="entry name" value="ADH_Fe_CS"/>
</dbReference>
<evidence type="ECO:0000256" key="2">
    <source>
        <dbReference type="ARBA" id="ARBA00023002"/>
    </source>
</evidence>
<name>A0A9D1NS28_9FIRM</name>
<dbReference type="CDD" id="cd08194">
    <property type="entry name" value="Fe-ADH-like"/>
    <property type="match status" value="1"/>
</dbReference>
<dbReference type="Pfam" id="PF25137">
    <property type="entry name" value="ADH_Fe_C"/>
    <property type="match status" value="1"/>
</dbReference>
<dbReference type="FunFam" id="3.40.50.1970:FF:000003">
    <property type="entry name" value="Alcohol dehydrogenase, iron-containing"/>
    <property type="match status" value="1"/>
</dbReference>
<comment type="similarity">
    <text evidence="1">Belongs to the iron-containing alcohol dehydrogenase family.</text>
</comment>
<proteinExistence type="inferred from homology"/>
<dbReference type="Proteomes" id="UP000823960">
    <property type="component" value="Unassembled WGS sequence"/>
</dbReference>
<dbReference type="GO" id="GO:0004022">
    <property type="term" value="F:alcohol dehydrogenase (NAD+) activity"/>
    <property type="evidence" value="ECO:0007669"/>
    <property type="project" value="TreeGrafter"/>
</dbReference>
<dbReference type="AlphaFoldDB" id="A0A9D1NS28"/>
<dbReference type="Gene3D" id="3.40.50.1970">
    <property type="match status" value="1"/>
</dbReference>
<reference evidence="6" key="2">
    <citation type="journal article" date="2021" name="PeerJ">
        <title>Extensive microbial diversity within the chicken gut microbiome revealed by metagenomics and culture.</title>
        <authorList>
            <person name="Gilroy R."/>
            <person name="Ravi A."/>
            <person name="Getino M."/>
            <person name="Pursley I."/>
            <person name="Horton D.L."/>
            <person name="Alikhan N.F."/>
            <person name="Baker D."/>
            <person name="Gharbi K."/>
            <person name="Hall N."/>
            <person name="Watson M."/>
            <person name="Adriaenssens E.M."/>
            <person name="Foster-Nyarko E."/>
            <person name="Jarju S."/>
            <person name="Secka A."/>
            <person name="Antonio M."/>
            <person name="Oren A."/>
            <person name="Chaudhuri R.R."/>
            <person name="La Ragione R."/>
            <person name="Hildebrand F."/>
            <person name="Pallen M.J."/>
        </authorList>
    </citation>
    <scope>NUCLEOTIDE SEQUENCE</scope>
    <source>
        <strain evidence="6">1370</strain>
    </source>
</reference>
<dbReference type="PROSITE" id="PS00913">
    <property type="entry name" value="ADH_IRON_1"/>
    <property type="match status" value="1"/>
</dbReference>
<dbReference type="SUPFAM" id="SSF56796">
    <property type="entry name" value="Dehydroquinate synthase-like"/>
    <property type="match status" value="1"/>
</dbReference>
<dbReference type="EMBL" id="DVOL01000086">
    <property type="protein sequence ID" value="HIV11211.1"/>
    <property type="molecule type" value="Genomic_DNA"/>
</dbReference>
<dbReference type="InterPro" id="IPR056798">
    <property type="entry name" value="ADH_Fe_C"/>
</dbReference>
<evidence type="ECO:0000313" key="7">
    <source>
        <dbReference type="Proteomes" id="UP000823960"/>
    </source>
</evidence>
<feature type="domain" description="Fe-containing alcohol dehydrogenase-like C-terminal" evidence="5">
    <location>
        <begin position="188"/>
        <end position="386"/>
    </location>
</feature>
<feature type="domain" description="Alcohol dehydrogenase iron-type/glycerol dehydrogenase GldA" evidence="4">
    <location>
        <begin position="11"/>
        <end position="176"/>
    </location>
</feature>
<dbReference type="InterPro" id="IPR001670">
    <property type="entry name" value="ADH_Fe/GldA"/>
</dbReference>
<dbReference type="Gene3D" id="1.20.1090.10">
    <property type="entry name" value="Dehydroquinate synthase-like - alpha domain"/>
    <property type="match status" value="1"/>
</dbReference>
<evidence type="ECO:0000256" key="3">
    <source>
        <dbReference type="ARBA" id="ARBA00023027"/>
    </source>
</evidence>
<keyword evidence="2" id="KW-0560">Oxidoreductase</keyword>
<organism evidence="6 7">
    <name type="scientific">Candidatus Faeciplasma avium</name>
    <dbReference type="NCBI Taxonomy" id="2840798"/>
    <lineage>
        <taxon>Bacteria</taxon>
        <taxon>Bacillati</taxon>
        <taxon>Bacillota</taxon>
        <taxon>Clostridia</taxon>
        <taxon>Eubacteriales</taxon>
        <taxon>Oscillospiraceae</taxon>
        <taxon>Oscillospiraceae incertae sedis</taxon>
        <taxon>Candidatus Faeciplasma</taxon>
    </lineage>
</organism>
<accession>A0A9D1NS28</accession>
<protein>
    <submittedName>
        <fullName evidence="6">Iron-containing alcohol dehydrogenase</fullName>
    </submittedName>
</protein>
<dbReference type="GO" id="GO:0046872">
    <property type="term" value="F:metal ion binding"/>
    <property type="evidence" value="ECO:0007669"/>
    <property type="project" value="InterPro"/>
</dbReference>